<proteinExistence type="predicted"/>
<dbReference type="HOGENOM" id="CLU_2284172_0_0_1"/>
<organism evidence="2 3">
    <name type="scientific">Pisolithus microcarpus 441</name>
    <dbReference type="NCBI Taxonomy" id="765257"/>
    <lineage>
        <taxon>Eukaryota</taxon>
        <taxon>Fungi</taxon>
        <taxon>Dikarya</taxon>
        <taxon>Basidiomycota</taxon>
        <taxon>Agaricomycotina</taxon>
        <taxon>Agaricomycetes</taxon>
        <taxon>Agaricomycetidae</taxon>
        <taxon>Boletales</taxon>
        <taxon>Sclerodermatineae</taxon>
        <taxon>Pisolithaceae</taxon>
        <taxon>Pisolithus</taxon>
    </lineage>
</organism>
<reference evidence="2 3" key="1">
    <citation type="submission" date="2014-04" db="EMBL/GenBank/DDBJ databases">
        <authorList>
            <consortium name="DOE Joint Genome Institute"/>
            <person name="Kuo A."/>
            <person name="Kohler A."/>
            <person name="Costa M.D."/>
            <person name="Nagy L.G."/>
            <person name="Floudas D."/>
            <person name="Copeland A."/>
            <person name="Barry K.W."/>
            <person name="Cichocki N."/>
            <person name="Veneault-Fourrey C."/>
            <person name="LaButti K."/>
            <person name="Lindquist E.A."/>
            <person name="Lipzen A."/>
            <person name="Lundell T."/>
            <person name="Morin E."/>
            <person name="Murat C."/>
            <person name="Sun H."/>
            <person name="Tunlid A."/>
            <person name="Henrissat B."/>
            <person name="Grigoriev I.V."/>
            <person name="Hibbett D.S."/>
            <person name="Martin F."/>
            <person name="Nordberg H.P."/>
            <person name="Cantor M.N."/>
            <person name="Hua S.X."/>
        </authorList>
    </citation>
    <scope>NUCLEOTIDE SEQUENCE [LARGE SCALE GENOMIC DNA]</scope>
    <source>
        <strain evidence="2 3">441</strain>
    </source>
</reference>
<evidence type="ECO:0000313" key="3">
    <source>
        <dbReference type="Proteomes" id="UP000054018"/>
    </source>
</evidence>
<protein>
    <submittedName>
        <fullName evidence="2">Uncharacterized protein</fullName>
    </submittedName>
</protein>
<dbReference type="Proteomes" id="UP000054018">
    <property type="component" value="Unassembled WGS sequence"/>
</dbReference>
<dbReference type="EMBL" id="KN833931">
    <property type="protein sequence ID" value="KIK14593.1"/>
    <property type="molecule type" value="Genomic_DNA"/>
</dbReference>
<evidence type="ECO:0000313" key="2">
    <source>
        <dbReference type="EMBL" id="KIK14593.1"/>
    </source>
</evidence>
<feature type="transmembrane region" description="Helical" evidence="1">
    <location>
        <begin position="7"/>
        <end position="23"/>
    </location>
</feature>
<reference evidence="3" key="2">
    <citation type="submission" date="2015-01" db="EMBL/GenBank/DDBJ databases">
        <title>Evolutionary Origins and Diversification of the Mycorrhizal Mutualists.</title>
        <authorList>
            <consortium name="DOE Joint Genome Institute"/>
            <consortium name="Mycorrhizal Genomics Consortium"/>
            <person name="Kohler A."/>
            <person name="Kuo A."/>
            <person name="Nagy L.G."/>
            <person name="Floudas D."/>
            <person name="Copeland A."/>
            <person name="Barry K.W."/>
            <person name="Cichocki N."/>
            <person name="Veneault-Fourrey C."/>
            <person name="LaButti K."/>
            <person name="Lindquist E.A."/>
            <person name="Lipzen A."/>
            <person name="Lundell T."/>
            <person name="Morin E."/>
            <person name="Murat C."/>
            <person name="Riley R."/>
            <person name="Ohm R."/>
            <person name="Sun H."/>
            <person name="Tunlid A."/>
            <person name="Henrissat B."/>
            <person name="Grigoriev I.V."/>
            <person name="Hibbett D.S."/>
            <person name="Martin F."/>
        </authorList>
    </citation>
    <scope>NUCLEOTIDE SEQUENCE [LARGE SCALE GENOMIC DNA]</scope>
    <source>
        <strain evidence="3">441</strain>
    </source>
</reference>
<keyword evidence="1" id="KW-0812">Transmembrane</keyword>
<name>A0A0C9Z3J3_9AGAM</name>
<sequence>RVVFRLNVFAICLVVTMGILVGFNDGKIILGQAYWLPKSNLTVGIAFAVLPPLLCDSILLARLFALYPLSSTRPATLLKIFIFPFSVKCARVVVLAHYLVNM</sequence>
<feature type="non-terminal residue" evidence="2">
    <location>
        <position position="1"/>
    </location>
</feature>
<feature type="transmembrane region" description="Helical" evidence="1">
    <location>
        <begin position="77"/>
        <end position="100"/>
    </location>
</feature>
<feature type="transmembrane region" description="Helical" evidence="1">
    <location>
        <begin position="43"/>
        <end position="65"/>
    </location>
</feature>
<gene>
    <name evidence="2" type="ORF">PISMIDRAFT_116784</name>
</gene>
<keyword evidence="1" id="KW-0472">Membrane</keyword>
<accession>A0A0C9Z3J3</accession>
<dbReference type="OrthoDB" id="2683248at2759"/>
<dbReference type="AlphaFoldDB" id="A0A0C9Z3J3"/>
<keyword evidence="1" id="KW-1133">Transmembrane helix</keyword>
<evidence type="ECO:0000256" key="1">
    <source>
        <dbReference type="SAM" id="Phobius"/>
    </source>
</evidence>
<keyword evidence="3" id="KW-1185">Reference proteome</keyword>